<evidence type="ECO:0000313" key="4">
    <source>
        <dbReference type="Proteomes" id="UP000284057"/>
    </source>
</evidence>
<evidence type="ECO:0008006" key="5">
    <source>
        <dbReference type="Google" id="ProtNLM"/>
    </source>
</evidence>
<dbReference type="EMBL" id="QUAL01000438">
    <property type="protein sequence ID" value="RIQ10961.1"/>
    <property type="molecule type" value="Genomic_DNA"/>
</dbReference>
<dbReference type="RefSeq" id="WP_119663391.1">
    <property type="nucleotide sequence ID" value="NZ_QUAL01000438.1"/>
</dbReference>
<protein>
    <recommendedName>
        <fullName evidence="5">DUF916 domain-containing protein</fullName>
    </recommendedName>
</protein>
<keyword evidence="1" id="KW-1133">Transmembrane helix</keyword>
<feature type="transmembrane region" description="Helical" evidence="1">
    <location>
        <begin position="288"/>
        <end position="308"/>
    </location>
</feature>
<reference evidence="3 4" key="1">
    <citation type="submission" date="2018-09" db="EMBL/GenBank/DDBJ databases">
        <title>Isolation, diversity and antifungal activity of actinobacteria from wheat.</title>
        <authorList>
            <person name="Han C."/>
        </authorList>
    </citation>
    <scope>NUCLEOTIDE SEQUENCE [LARGE SCALE GENOMIC DNA]</scope>
    <source>
        <strain evidence="3 4">NEAU-YY265</strain>
    </source>
</reference>
<keyword evidence="4" id="KW-1185">Reference proteome</keyword>
<proteinExistence type="predicted"/>
<keyword evidence="2" id="KW-0732">Signal</keyword>
<feature type="chain" id="PRO_5019208462" description="DUF916 domain-containing protein" evidence="2">
    <location>
        <begin position="29"/>
        <end position="346"/>
    </location>
</feature>
<accession>A0A418KG50</accession>
<feature type="signal peptide" evidence="2">
    <location>
        <begin position="1"/>
        <end position="28"/>
    </location>
</feature>
<evidence type="ECO:0000256" key="2">
    <source>
        <dbReference type="SAM" id="SignalP"/>
    </source>
</evidence>
<keyword evidence="1" id="KW-0472">Membrane</keyword>
<dbReference type="Proteomes" id="UP000284057">
    <property type="component" value="Unassembled WGS sequence"/>
</dbReference>
<organism evidence="3 4">
    <name type="scientific">Jiangella rhizosphaerae</name>
    <dbReference type="NCBI Taxonomy" id="2293569"/>
    <lineage>
        <taxon>Bacteria</taxon>
        <taxon>Bacillati</taxon>
        <taxon>Actinomycetota</taxon>
        <taxon>Actinomycetes</taxon>
        <taxon>Jiangellales</taxon>
        <taxon>Jiangellaceae</taxon>
        <taxon>Jiangella</taxon>
    </lineage>
</organism>
<name>A0A418KG50_9ACTN</name>
<dbReference type="AlphaFoldDB" id="A0A418KG50"/>
<sequence length="346" mass="35342">MTGLSRTVTATLAAAVLAAAAGVSPASAADAPVTWSVTPADEYGPDGRRVIDVVLEPGERAVEHVAVTNHSAAPVTFSITANDGYLTERGSFDMLPSGTPPTDGGAWLGVPEQATVGAGESVVVPVEIAVPETAEPGDHPAGIAASILSAGSEVAVESRVGVRVNLTVAGEAVAALDATITDVSYEPSWNPFAPGDLVVHYEAVNTGTVAVSATATAGAGTVLGDVDDVGGGEPRELLPGGRVERSVRVSGVWPLGPVDARLAVEPVLDEGSTVSVAPAAVLLTVTAWALPLAQILLLLVLVLFVLVVRRVLRRRRARLEELLARARADGAAEARSRDRLPVTDAH</sequence>
<keyword evidence="1" id="KW-0812">Transmembrane</keyword>
<evidence type="ECO:0000256" key="1">
    <source>
        <dbReference type="SAM" id="Phobius"/>
    </source>
</evidence>
<gene>
    <name evidence="3" type="ORF">DY240_30395</name>
</gene>
<evidence type="ECO:0000313" key="3">
    <source>
        <dbReference type="EMBL" id="RIQ10961.1"/>
    </source>
</evidence>
<dbReference type="OrthoDB" id="4336304at2"/>
<comment type="caution">
    <text evidence="3">The sequence shown here is derived from an EMBL/GenBank/DDBJ whole genome shotgun (WGS) entry which is preliminary data.</text>
</comment>